<dbReference type="STRING" id="56484.A0A1Y2FH90"/>
<evidence type="ECO:0000256" key="8">
    <source>
        <dbReference type="ARBA" id="ARBA00023204"/>
    </source>
</evidence>
<dbReference type="AlphaFoldDB" id="A0A1Y2FH90"/>
<dbReference type="NCBIfam" id="NF002199">
    <property type="entry name" value="PRK01060.1-4"/>
    <property type="match status" value="1"/>
</dbReference>
<dbReference type="PANTHER" id="PTHR21445:SF0">
    <property type="entry name" value="APURINIC-APYRIMIDINIC ENDONUCLEASE"/>
    <property type="match status" value="1"/>
</dbReference>
<evidence type="ECO:0000256" key="2">
    <source>
        <dbReference type="ARBA" id="ARBA00005340"/>
    </source>
</evidence>
<dbReference type="Pfam" id="PF01261">
    <property type="entry name" value="AP_endonuc_2"/>
    <property type="match status" value="1"/>
</dbReference>
<keyword evidence="4" id="KW-0479">Metal-binding</keyword>
<accession>A0A1Y2FH90</accession>
<keyword evidence="5" id="KW-0227">DNA damage</keyword>
<dbReference type="GO" id="GO:0005739">
    <property type="term" value="C:mitochondrion"/>
    <property type="evidence" value="ECO:0007669"/>
    <property type="project" value="TreeGrafter"/>
</dbReference>
<evidence type="ECO:0000256" key="7">
    <source>
        <dbReference type="ARBA" id="ARBA00022833"/>
    </source>
</evidence>
<evidence type="ECO:0000256" key="4">
    <source>
        <dbReference type="ARBA" id="ARBA00022723"/>
    </source>
</evidence>
<dbReference type="GeneID" id="63785848"/>
<dbReference type="GO" id="GO:0003906">
    <property type="term" value="F:DNA-(apurinic or apyrimidinic site) endonuclease activity"/>
    <property type="evidence" value="ECO:0007669"/>
    <property type="project" value="TreeGrafter"/>
</dbReference>
<evidence type="ECO:0000313" key="11">
    <source>
        <dbReference type="EMBL" id="ORY83299.1"/>
    </source>
</evidence>
<comment type="similarity">
    <text evidence="2">Belongs to the AP endonuclease 2 family.</text>
</comment>
<keyword evidence="11" id="KW-0413">Isomerase</keyword>
<dbReference type="CDD" id="cd00019">
    <property type="entry name" value="AP2Ec"/>
    <property type="match status" value="1"/>
</dbReference>
<dbReference type="RefSeq" id="XP_040725880.1">
    <property type="nucleotide sequence ID" value="XM_040869249.1"/>
</dbReference>
<comment type="cofactor">
    <cofactor evidence="1">
        <name>Zn(2+)</name>
        <dbReference type="ChEBI" id="CHEBI:29105"/>
    </cofactor>
</comment>
<comment type="caution">
    <text evidence="11">The sequence shown here is derived from an EMBL/GenBank/DDBJ whole genome shotgun (WGS) entry which is preliminary data.</text>
</comment>
<proteinExistence type="inferred from homology"/>
<evidence type="ECO:0000256" key="3">
    <source>
        <dbReference type="ARBA" id="ARBA00021759"/>
    </source>
</evidence>
<keyword evidence="12" id="KW-1185">Reference proteome</keyword>
<dbReference type="HAMAP" id="MF_00152">
    <property type="entry name" value="Nfo"/>
    <property type="match status" value="1"/>
</dbReference>
<dbReference type="InterPro" id="IPR013022">
    <property type="entry name" value="Xyl_isomerase-like_TIM-brl"/>
</dbReference>
<evidence type="ECO:0000256" key="5">
    <source>
        <dbReference type="ARBA" id="ARBA00022763"/>
    </source>
</evidence>
<dbReference type="PROSITE" id="PS00731">
    <property type="entry name" value="AP_NUCLEASE_F2_3"/>
    <property type="match status" value="1"/>
</dbReference>
<sequence length="464" mass="50730">MPPKKKKVQATEAEDLKTEEGDAVASPAPTRKARAAKSKATQSLSAAAEEESGEEEQAEPKAASTSQSKRKAKTEKAEDLQPVTREGDADTTATPVKKKAKRQPKVAEPEEPLKMRTTTAKMLVGAHVSMAKAIGNAVTNANHIGASSFALFLKNQRKWESPAMKPEDAADFRDRMVKFGYDPKRDVLPHGSYLINLANDDKDKQQQAYSCFLDDLHRCEELGINRYNFHPGSTASSSREKGIANLTGRLNQAIKETQFVTIVVENMAGHGNIIGGPLEELADIISQIEDKSRIGVCLDTCHLFAAGHDLRTQEAYDTLMGKFDRLVGFKYLRGMHLNDSKADLGANKDLHQNIGQGYLGLEAFRCLMNDKRLEGIPLVLETPCEDLNNKVDQAIWATEIKLLEWLVGKPADDKEVVAKAKELQALGAADREKAVIAAQKKAAKASTPKKKKGKTAALSELDSD</sequence>
<dbReference type="Proteomes" id="UP000193685">
    <property type="component" value="Unassembled WGS sequence"/>
</dbReference>
<dbReference type="PROSITE" id="PS00729">
    <property type="entry name" value="AP_NUCLEASE_F2_1"/>
    <property type="match status" value="1"/>
</dbReference>
<dbReference type="InterPro" id="IPR001719">
    <property type="entry name" value="AP_endonuc_2"/>
</dbReference>
<dbReference type="GO" id="GO:0016853">
    <property type="term" value="F:isomerase activity"/>
    <property type="evidence" value="ECO:0007669"/>
    <property type="project" value="UniProtKB-KW"/>
</dbReference>
<dbReference type="GO" id="GO:0008081">
    <property type="term" value="F:phosphoric diester hydrolase activity"/>
    <property type="evidence" value="ECO:0007669"/>
    <property type="project" value="TreeGrafter"/>
</dbReference>
<dbReference type="InterPro" id="IPR036237">
    <property type="entry name" value="Xyl_isomerase-like_sf"/>
</dbReference>
<protein>
    <recommendedName>
        <fullName evidence="3">Apurinic-apyrimidinic endonuclease 1</fullName>
    </recommendedName>
</protein>
<organism evidence="11 12">
    <name type="scientific">Protomyces lactucae-debilis</name>
    <dbReference type="NCBI Taxonomy" id="2754530"/>
    <lineage>
        <taxon>Eukaryota</taxon>
        <taxon>Fungi</taxon>
        <taxon>Dikarya</taxon>
        <taxon>Ascomycota</taxon>
        <taxon>Taphrinomycotina</taxon>
        <taxon>Taphrinomycetes</taxon>
        <taxon>Taphrinales</taxon>
        <taxon>Protomycetaceae</taxon>
        <taxon>Protomyces</taxon>
    </lineage>
</organism>
<evidence type="ECO:0000256" key="6">
    <source>
        <dbReference type="ARBA" id="ARBA00022801"/>
    </source>
</evidence>
<dbReference type="GO" id="GO:0003677">
    <property type="term" value="F:DNA binding"/>
    <property type="evidence" value="ECO:0007669"/>
    <property type="project" value="InterPro"/>
</dbReference>
<dbReference type="Gene3D" id="3.20.20.150">
    <property type="entry name" value="Divalent-metal-dependent TIM barrel enzymes"/>
    <property type="match status" value="1"/>
</dbReference>
<evidence type="ECO:0000256" key="1">
    <source>
        <dbReference type="ARBA" id="ARBA00001947"/>
    </source>
</evidence>
<name>A0A1Y2FH90_PROLT</name>
<dbReference type="PANTHER" id="PTHR21445">
    <property type="entry name" value="ENDONUCLEASE IV ENDODEOXYRIBONUCLEASE IV"/>
    <property type="match status" value="1"/>
</dbReference>
<gene>
    <name evidence="11" type="ORF">BCR37DRAFT_379345</name>
</gene>
<dbReference type="PROSITE" id="PS00730">
    <property type="entry name" value="AP_NUCLEASE_F2_2"/>
    <property type="match status" value="1"/>
</dbReference>
<evidence type="ECO:0000313" key="12">
    <source>
        <dbReference type="Proteomes" id="UP000193685"/>
    </source>
</evidence>
<evidence type="ECO:0000256" key="9">
    <source>
        <dbReference type="SAM" id="MobiDB-lite"/>
    </source>
</evidence>
<dbReference type="PROSITE" id="PS51432">
    <property type="entry name" value="AP_NUCLEASE_F2_4"/>
    <property type="match status" value="1"/>
</dbReference>
<dbReference type="GO" id="GO:0005634">
    <property type="term" value="C:nucleus"/>
    <property type="evidence" value="ECO:0007669"/>
    <property type="project" value="TreeGrafter"/>
</dbReference>
<feature type="compositionally biased region" description="Acidic residues" evidence="9">
    <location>
        <begin position="48"/>
        <end position="57"/>
    </location>
</feature>
<feature type="domain" description="Xylose isomerase-like TIM barrel" evidence="10">
    <location>
        <begin position="140"/>
        <end position="399"/>
    </location>
</feature>
<reference evidence="11 12" key="1">
    <citation type="submission" date="2016-07" db="EMBL/GenBank/DDBJ databases">
        <title>Pervasive Adenine N6-methylation of Active Genes in Fungi.</title>
        <authorList>
            <consortium name="DOE Joint Genome Institute"/>
            <person name="Mondo S.J."/>
            <person name="Dannebaum R.O."/>
            <person name="Kuo R.C."/>
            <person name="Labutti K."/>
            <person name="Haridas S."/>
            <person name="Kuo A."/>
            <person name="Salamov A."/>
            <person name="Ahrendt S.R."/>
            <person name="Lipzen A."/>
            <person name="Sullivan W."/>
            <person name="Andreopoulos W.B."/>
            <person name="Clum A."/>
            <person name="Lindquist E."/>
            <person name="Daum C."/>
            <person name="Ramamoorthy G.K."/>
            <person name="Gryganskyi A."/>
            <person name="Culley D."/>
            <person name="Magnuson J.K."/>
            <person name="James T.Y."/>
            <person name="O'Malley M.A."/>
            <person name="Stajich J.E."/>
            <person name="Spatafora J.W."/>
            <person name="Visel A."/>
            <person name="Grigoriev I.V."/>
        </authorList>
    </citation>
    <scope>NUCLEOTIDE SEQUENCE [LARGE SCALE GENOMIC DNA]</scope>
    <source>
        <strain evidence="11 12">12-1054</strain>
    </source>
</reference>
<keyword evidence="7" id="KW-0862">Zinc</keyword>
<dbReference type="OMA" id="DEGCQSH"/>
<feature type="compositionally biased region" description="Basic residues" evidence="9">
    <location>
        <begin position="441"/>
        <end position="454"/>
    </location>
</feature>
<dbReference type="OrthoDB" id="7663182at2759"/>
<dbReference type="InterPro" id="IPR018246">
    <property type="entry name" value="AP_endonuc_F2_Zn_BS"/>
</dbReference>
<evidence type="ECO:0000259" key="10">
    <source>
        <dbReference type="Pfam" id="PF01261"/>
    </source>
</evidence>
<dbReference type="SUPFAM" id="SSF51658">
    <property type="entry name" value="Xylose isomerase-like"/>
    <property type="match status" value="1"/>
</dbReference>
<dbReference type="EMBL" id="MCFI01000008">
    <property type="protein sequence ID" value="ORY83299.1"/>
    <property type="molecule type" value="Genomic_DNA"/>
</dbReference>
<keyword evidence="6" id="KW-0378">Hydrolase</keyword>
<feature type="region of interest" description="Disordered" evidence="9">
    <location>
        <begin position="1"/>
        <end position="112"/>
    </location>
</feature>
<dbReference type="GO" id="GO:0008270">
    <property type="term" value="F:zinc ion binding"/>
    <property type="evidence" value="ECO:0007669"/>
    <property type="project" value="InterPro"/>
</dbReference>
<dbReference type="NCBIfam" id="TIGR00587">
    <property type="entry name" value="nfo"/>
    <property type="match status" value="1"/>
</dbReference>
<dbReference type="FunFam" id="3.20.20.150:FF:000001">
    <property type="entry name" value="Probable endonuclease 4"/>
    <property type="match status" value="1"/>
</dbReference>
<feature type="region of interest" description="Disordered" evidence="9">
    <location>
        <begin position="441"/>
        <end position="464"/>
    </location>
</feature>
<dbReference type="SMART" id="SM00518">
    <property type="entry name" value="AP2Ec"/>
    <property type="match status" value="1"/>
</dbReference>
<dbReference type="GO" id="GO:0006284">
    <property type="term" value="P:base-excision repair"/>
    <property type="evidence" value="ECO:0007669"/>
    <property type="project" value="TreeGrafter"/>
</dbReference>
<keyword evidence="8" id="KW-0234">DNA repair</keyword>